<dbReference type="Pfam" id="PF02653">
    <property type="entry name" value="BPD_transp_2"/>
    <property type="match status" value="1"/>
</dbReference>
<dbReference type="GO" id="GO:0005886">
    <property type="term" value="C:plasma membrane"/>
    <property type="evidence" value="ECO:0007669"/>
    <property type="project" value="UniProtKB-SubCell"/>
</dbReference>
<keyword evidence="2" id="KW-1003">Cell membrane</keyword>
<evidence type="ECO:0000256" key="4">
    <source>
        <dbReference type="ARBA" id="ARBA00022989"/>
    </source>
</evidence>
<dbReference type="Proteomes" id="UP000283585">
    <property type="component" value="Unassembled WGS sequence"/>
</dbReference>
<feature type="transmembrane region" description="Helical" evidence="6">
    <location>
        <begin position="168"/>
        <end position="189"/>
    </location>
</feature>
<accession>A0A411ZN86</accession>
<dbReference type="GO" id="GO:0022857">
    <property type="term" value="F:transmembrane transporter activity"/>
    <property type="evidence" value="ECO:0007669"/>
    <property type="project" value="InterPro"/>
</dbReference>
<dbReference type="InterPro" id="IPR001851">
    <property type="entry name" value="ABC_transp_permease"/>
</dbReference>
<organism evidence="7 8">
    <name type="scientific">Blautia obeum</name>
    <dbReference type="NCBI Taxonomy" id="40520"/>
    <lineage>
        <taxon>Bacteria</taxon>
        <taxon>Bacillati</taxon>
        <taxon>Bacillota</taxon>
        <taxon>Clostridia</taxon>
        <taxon>Lachnospirales</taxon>
        <taxon>Lachnospiraceae</taxon>
        <taxon>Blautia</taxon>
    </lineage>
</organism>
<dbReference type="AlphaFoldDB" id="A0A411ZN86"/>
<evidence type="ECO:0000313" key="8">
    <source>
        <dbReference type="Proteomes" id="UP000283585"/>
    </source>
</evidence>
<protein>
    <submittedName>
        <fullName evidence="7">ABC transporter permease</fullName>
    </submittedName>
</protein>
<evidence type="ECO:0000256" key="6">
    <source>
        <dbReference type="SAM" id="Phobius"/>
    </source>
</evidence>
<keyword evidence="5 6" id="KW-0472">Membrane</keyword>
<dbReference type="CDD" id="cd06579">
    <property type="entry name" value="TM_PBP1_transp_AraH_like"/>
    <property type="match status" value="1"/>
</dbReference>
<feature type="transmembrane region" description="Helical" evidence="6">
    <location>
        <begin position="98"/>
        <end position="117"/>
    </location>
</feature>
<feature type="transmembrane region" description="Helical" evidence="6">
    <location>
        <begin position="129"/>
        <end position="148"/>
    </location>
</feature>
<feature type="transmembrane region" description="Helical" evidence="6">
    <location>
        <begin position="274"/>
        <end position="293"/>
    </location>
</feature>
<feature type="transmembrane region" description="Helical" evidence="6">
    <location>
        <begin position="248"/>
        <end position="267"/>
    </location>
</feature>
<feature type="transmembrane region" description="Helical" evidence="6">
    <location>
        <begin position="220"/>
        <end position="242"/>
    </location>
</feature>
<gene>
    <name evidence="7" type="ORF">DWZ12_10315</name>
</gene>
<keyword evidence="4 6" id="KW-1133">Transmembrane helix</keyword>
<evidence type="ECO:0000256" key="2">
    <source>
        <dbReference type="ARBA" id="ARBA00022475"/>
    </source>
</evidence>
<name>A0A411ZN86_9FIRM</name>
<feature type="transmembrane region" description="Helical" evidence="6">
    <location>
        <begin position="74"/>
        <end position="92"/>
    </location>
</feature>
<proteinExistence type="predicted"/>
<evidence type="ECO:0000313" key="7">
    <source>
        <dbReference type="EMBL" id="RGQ04264.1"/>
    </source>
</evidence>
<feature type="transmembrane region" description="Helical" evidence="6">
    <location>
        <begin position="299"/>
        <end position="318"/>
    </location>
</feature>
<dbReference type="RefSeq" id="WP_118044743.1">
    <property type="nucleotide sequence ID" value="NZ_JADPEA010000001.1"/>
</dbReference>
<comment type="subcellular location">
    <subcellularLocation>
        <location evidence="1">Cell membrane</location>
        <topology evidence="1">Multi-pass membrane protein</topology>
    </subcellularLocation>
</comment>
<sequence length="324" mass="33897">MTTKQKVHEFISKYMLSIILVVLIICISFANRSFLTANNILNILRTMSMKGIVAFGMTFVIIAGEIDLSIGSTIGLSGVIVGVVAGNLSSAGTMSLEAATWVGILVAIIVGILIGLFDGFLLTKFNMPSFIITLGMMKLIYGIAAVLAKGFPVTTLGSWYTELGAGNAGIIPIPAIFLAAVFIISFVLLKYTGFGRNVYAVGGNAEAARLSGINVKATRVLIMVIVQVCAVIAGVLVSSQVMSGSFSFGSGWEMTVISAVIIGGASLSGGKGKITGTLLGLAFLGVIQNAMTLMGVDNYIQYIVEGALVLIAVLFNTLQTRKSE</sequence>
<dbReference type="PANTHER" id="PTHR32196">
    <property type="entry name" value="ABC TRANSPORTER PERMEASE PROTEIN YPHD-RELATED-RELATED"/>
    <property type="match status" value="1"/>
</dbReference>
<comment type="caution">
    <text evidence="7">The sequence shown here is derived from an EMBL/GenBank/DDBJ whole genome shotgun (WGS) entry which is preliminary data.</text>
</comment>
<feature type="transmembrane region" description="Helical" evidence="6">
    <location>
        <begin position="12"/>
        <end position="31"/>
    </location>
</feature>
<evidence type="ECO:0000256" key="5">
    <source>
        <dbReference type="ARBA" id="ARBA00023136"/>
    </source>
</evidence>
<evidence type="ECO:0000256" key="3">
    <source>
        <dbReference type="ARBA" id="ARBA00022692"/>
    </source>
</evidence>
<keyword evidence="3 6" id="KW-0812">Transmembrane</keyword>
<dbReference type="EMBL" id="QRSS01000011">
    <property type="protein sequence ID" value="RGQ04264.1"/>
    <property type="molecule type" value="Genomic_DNA"/>
</dbReference>
<evidence type="ECO:0000256" key="1">
    <source>
        <dbReference type="ARBA" id="ARBA00004651"/>
    </source>
</evidence>
<reference evidence="7 8" key="1">
    <citation type="submission" date="2018-08" db="EMBL/GenBank/DDBJ databases">
        <title>A genome reference for cultivated species of the human gut microbiota.</title>
        <authorList>
            <person name="Zou Y."/>
            <person name="Xue W."/>
            <person name="Luo G."/>
        </authorList>
    </citation>
    <scope>NUCLEOTIDE SEQUENCE [LARGE SCALE GENOMIC DNA]</scope>
    <source>
        <strain evidence="7 8">AF29-2BH</strain>
    </source>
</reference>